<dbReference type="SUPFAM" id="SSF51735">
    <property type="entry name" value="NAD(P)-binding Rossmann-fold domains"/>
    <property type="match status" value="1"/>
</dbReference>
<dbReference type="SMART" id="SM00829">
    <property type="entry name" value="PKS_ER"/>
    <property type="match status" value="1"/>
</dbReference>
<dbReference type="EMBL" id="RWJN01000426">
    <property type="protein sequence ID" value="TCD61827.1"/>
    <property type="molecule type" value="Genomic_DNA"/>
</dbReference>
<dbReference type="InterPro" id="IPR013149">
    <property type="entry name" value="ADH-like_C"/>
</dbReference>
<dbReference type="CDD" id="cd08249">
    <property type="entry name" value="enoyl_reductase_like"/>
    <property type="match status" value="1"/>
</dbReference>
<dbReference type="InterPro" id="IPR047122">
    <property type="entry name" value="Trans-enoyl_RdTase-like"/>
</dbReference>
<dbReference type="GO" id="GO:0016651">
    <property type="term" value="F:oxidoreductase activity, acting on NAD(P)H"/>
    <property type="evidence" value="ECO:0007669"/>
    <property type="project" value="InterPro"/>
</dbReference>
<keyword evidence="3" id="KW-1185">Reference proteome</keyword>
<evidence type="ECO:0000313" key="2">
    <source>
        <dbReference type="EMBL" id="TCD61827.1"/>
    </source>
</evidence>
<dbReference type="STRING" id="92696.A0A4V2MVB6"/>
<dbReference type="Proteomes" id="UP000292702">
    <property type="component" value="Unassembled WGS sequence"/>
</dbReference>
<organism evidence="2 3">
    <name type="scientific">Steccherinum ochraceum</name>
    <dbReference type="NCBI Taxonomy" id="92696"/>
    <lineage>
        <taxon>Eukaryota</taxon>
        <taxon>Fungi</taxon>
        <taxon>Dikarya</taxon>
        <taxon>Basidiomycota</taxon>
        <taxon>Agaricomycotina</taxon>
        <taxon>Agaricomycetes</taxon>
        <taxon>Polyporales</taxon>
        <taxon>Steccherinaceae</taxon>
        <taxon>Steccherinum</taxon>
    </lineage>
</organism>
<feature type="domain" description="Enoyl reductase (ER)" evidence="1">
    <location>
        <begin position="17"/>
        <end position="346"/>
    </location>
</feature>
<gene>
    <name evidence="2" type="ORF">EIP91_007844</name>
</gene>
<dbReference type="AlphaFoldDB" id="A0A4V2MVB6"/>
<proteinExistence type="predicted"/>
<dbReference type="OrthoDB" id="3233595at2759"/>
<evidence type="ECO:0000313" key="3">
    <source>
        <dbReference type="Proteomes" id="UP000292702"/>
    </source>
</evidence>
<dbReference type="PANTHER" id="PTHR45348:SF2">
    <property type="entry name" value="ZINC-TYPE ALCOHOL DEHYDROGENASE-LIKE PROTEIN C2E1P3.01"/>
    <property type="match status" value="1"/>
</dbReference>
<protein>
    <recommendedName>
        <fullName evidence="1">Enoyl reductase (ER) domain-containing protein</fullName>
    </recommendedName>
</protein>
<reference evidence="2 3" key="1">
    <citation type="submission" date="2018-11" db="EMBL/GenBank/DDBJ databases">
        <title>Genome assembly of Steccherinum ochraceum LE-BIN_3174, the white-rot fungus of the Steccherinaceae family (The Residual Polyporoid clade, Polyporales, Basidiomycota).</title>
        <authorList>
            <person name="Fedorova T.V."/>
            <person name="Glazunova O.A."/>
            <person name="Landesman E.O."/>
            <person name="Moiseenko K.V."/>
            <person name="Psurtseva N.V."/>
            <person name="Savinova O.S."/>
            <person name="Shakhova N.V."/>
            <person name="Tyazhelova T.V."/>
            <person name="Vasina D.V."/>
        </authorList>
    </citation>
    <scope>NUCLEOTIDE SEQUENCE [LARGE SCALE GENOMIC DNA]</scope>
    <source>
        <strain evidence="2 3">LE-BIN_3174</strain>
    </source>
</reference>
<dbReference type="InterPro" id="IPR020843">
    <property type="entry name" value="ER"/>
</dbReference>
<evidence type="ECO:0000259" key="1">
    <source>
        <dbReference type="SMART" id="SM00829"/>
    </source>
</evidence>
<dbReference type="Gene3D" id="3.40.50.720">
    <property type="entry name" value="NAD(P)-binding Rossmann-like Domain"/>
    <property type="match status" value="1"/>
</dbReference>
<comment type="caution">
    <text evidence="2">The sequence shown here is derived from an EMBL/GenBank/DDBJ whole genome shotgun (WGS) entry which is preliminary data.</text>
</comment>
<dbReference type="InterPro" id="IPR036291">
    <property type="entry name" value="NAD(P)-bd_dom_sf"/>
</dbReference>
<dbReference type="InterPro" id="IPR013154">
    <property type="entry name" value="ADH-like_N"/>
</dbReference>
<dbReference type="PANTHER" id="PTHR45348">
    <property type="entry name" value="HYPOTHETICAL OXIDOREDUCTASE (EUROFUNG)"/>
    <property type="match status" value="1"/>
</dbReference>
<dbReference type="Gene3D" id="3.90.180.10">
    <property type="entry name" value="Medium-chain alcohol dehydrogenases, catalytic domain"/>
    <property type="match status" value="1"/>
</dbReference>
<sequence>MSIPAEQKALFLLQHAGPYEIRSVPNHTLEAGEVLVRVEVEAAGLNPTDWKTRFTELSMALGGNYPARQGQDVVGTIVQLGEGVTAFAVGDKVFHQGSYSNKLAGFQQYTAVSADLVALVPKNLSADQTASIPLALMTAAAGFYQPTRSLGSGAGVIPFWQDNDRGKYAGRPIFIFGGSSSVGQYAIQLAQLGGFSPIITTGSVKYTDLLKSLGATHIIDRTLPLSQLPAEVQKITSTPITFVYDAISDVETQNTGYDILAPSGVLAIVLLDGVDKAKKTAGKEVTVVFGTPHYDDARALGVDMYKRITGWFESGVLKPTEVEYVPGGLKAIPDAQERVRTGTVGARKLIVHPQETV</sequence>
<dbReference type="SUPFAM" id="SSF50129">
    <property type="entry name" value="GroES-like"/>
    <property type="match status" value="1"/>
</dbReference>
<dbReference type="Pfam" id="PF08240">
    <property type="entry name" value="ADH_N"/>
    <property type="match status" value="1"/>
</dbReference>
<name>A0A4V2MVB6_9APHY</name>
<accession>A0A4V2MVB6</accession>
<dbReference type="Pfam" id="PF00107">
    <property type="entry name" value="ADH_zinc_N"/>
    <property type="match status" value="1"/>
</dbReference>
<dbReference type="InterPro" id="IPR011032">
    <property type="entry name" value="GroES-like_sf"/>
</dbReference>